<accession>A0ACC2IWL9</accession>
<dbReference type="EMBL" id="JAPESX010000818">
    <property type="protein sequence ID" value="KAJ8119583.1"/>
    <property type="molecule type" value="Genomic_DNA"/>
</dbReference>
<proteinExistence type="predicted"/>
<organism evidence="1 2">
    <name type="scientific">Nemania bipapillata</name>
    <dbReference type="NCBI Taxonomy" id="110536"/>
    <lineage>
        <taxon>Eukaryota</taxon>
        <taxon>Fungi</taxon>
        <taxon>Dikarya</taxon>
        <taxon>Ascomycota</taxon>
        <taxon>Pezizomycotina</taxon>
        <taxon>Sordariomycetes</taxon>
        <taxon>Xylariomycetidae</taxon>
        <taxon>Xylariales</taxon>
        <taxon>Xylariaceae</taxon>
        <taxon>Nemania</taxon>
    </lineage>
</organism>
<evidence type="ECO:0000313" key="1">
    <source>
        <dbReference type="EMBL" id="KAJ8119583.1"/>
    </source>
</evidence>
<evidence type="ECO:0000313" key="2">
    <source>
        <dbReference type="Proteomes" id="UP001153334"/>
    </source>
</evidence>
<reference evidence="1" key="1">
    <citation type="submission" date="2022-11" db="EMBL/GenBank/DDBJ databases">
        <title>Genome Sequence of Nemania bipapillata.</title>
        <authorList>
            <person name="Buettner E."/>
        </authorList>
    </citation>
    <scope>NUCLEOTIDE SEQUENCE</scope>
    <source>
        <strain evidence="1">CP14</strain>
    </source>
</reference>
<dbReference type="Proteomes" id="UP001153334">
    <property type="component" value="Unassembled WGS sequence"/>
</dbReference>
<comment type="caution">
    <text evidence="1">The sequence shown here is derived from an EMBL/GenBank/DDBJ whole genome shotgun (WGS) entry which is preliminary data.</text>
</comment>
<sequence length="434" mass="47338">MASLNVLIIGGGIAGPAAAYWLSHIAGARITLIERSPEMRATGQQLDLRVCGVDMMKKMGIEPAVRAACCREPGMQLVDTDGRTKAYFPAAEHGSGRQSMTSEFEIMRGDMVKILYNITEKRSNVRHLFDTTVQNFTQDDESDPNGKVHVTFSDGRQEDYDLVLGADGTGSRTRSIMLGPDAPDPRHRTGGYISYFSMPSQPGDSKRFTICQLPGPRMARAIVTRKDCPELTRIYMILGKRDDAVDAALKSGDLAALKKGLADLYEGAGWETKRFMEALVNAPEADDLYCTPYEEVRLPEGSWSKGRVVLIGDAAHSATANGYGTSWGLVGPYLLAGELATRYEKDKALPTASIVEAAKKYEELWRPVALAGFGGSFWAGSFFPPRSALGIAIMNWIAGLAAYLRLDQRIGVDGPVGKWKLPDYPALHEDHGLP</sequence>
<keyword evidence="2" id="KW-1185">Reference proteome</keyword>
<name>A0ACC2IWL9_9PEZI</name>
<protein>
    <submittedName>
        <fullName evidence="1">Uncharacterized protein</fullName>
    </submittedName>
</protein>
<gene>
    <name evidence="1" type="ORF">ONZ43_g3498</name>
</gene>